<feature type="compositionally biased region" description="Polar residues" evidence="1">
    <location>
        <begin position="23"/>
        <end position="47"/>
    </location>
</feature>
<protein>
    <recommendedName>
        <fullName evidence="4">Monopolin complex subunit Csm1/Pcs1 C-terminal domain-containing protein</fullName>
    </recommendedName>
</protein>
<dbReference type="PANTHER" id="PTHR28006:SF1">
    <property type="entry name" value="MONOPOLIN COMPLEX SUBUNIT CSM1"/>
    <property type="match status" value="1"/>
</dbReference>
<dbReference type="InterPro" id="IPR040349">
    <property type="entry name" value="Csm1/Pcs1"/>
</dbReference>
<dbReference type="GO" id="GO:0005730">
    <property type="term" value="C:nucleolus"/>
    <property type="evidence" value="ECO:0007669"/>
    <property type="project" value="TreeGrafter"/>
</dbReference>
<dbReference type="GO" id="GO:1990644">
    <property type="term" value="F:microtubule site clamp"/>
    <property type="evidence" value="ECO:0007669"/>
    <property type="project" value="TreeGrafter"/>
</dbReference>
<keyword evidence="3" id="KW-1185">Reference proteome</keyword>
<dbReference type="CDD" id="cd23787">
    <property type="entry name" value="RWD_CSM1"/>
    <property type="match status" value="1"/>
</dbReference>
<dbReference type="GO" id="GO:0034506">
    <property type="term" value="C:chromosome, centromeric core domain"/>
    <property type="evidence" value="ECO:0007669"/>
    <property type="project" value="TreeGrafter"/>
</dbReference>
<dbReference type="EMBL" id="KV428042">
    <property type="protein sequence ID" value="KZT39700.1"/>
    <property type="molecule type" value="Genomic_DNA"/>
</dbReference>
<sequence length="447" mass="49562">MSDDDLGSFGPTTPHVSKHTVRQRQPSVSVVAGPSTSAKPASTNTTSSKRRRIEEQDDTRDDRTTVDNDGDVVLISSAETSEDGVRTKTRKPVNGTTTQATHDRGKGKLRAPTVEPRGRGVSTEVEEVPPPRETVARTNGRVSTGVKPTNGKQRLQEEVALRRQVEELRQYLAERTQERDDFQDQLRRLHHLRSTEAEKLAAQMKTVHEARAKVDAEYIAELKDASGASGSADTSKSAVVQFVHGDLVEEAKREGEELVAEWKQKVRERDKALKDKDEQIQDLLKAAQTYKSDLAAEIQNNATLKRNGNQIANGSTKSAKPAPGQGYVTRLYEDMTNINVIDFKNAPESGGIPMETYTCEITVNGRSLGFKLQSFTPPAAENPTNMPRMIYTPTTLAMETDLQFKQQLDFLSEPFTFSREQLSVFVRTLNEKVDGSATQESDVDDDE</sequence>
<evidence type="ECO:0000313" key="2">
    <source>
        <dbReference type="EMBL" id="KZT39700.1"/>
    </source>
</evidence>
<evidence type="ECO:0000313" key="3">
    <source>
        <dbReference type="Proteomes" id="UP000076798"/>
    </source>
</evidence>
<dbReference type="OrthoDB" id="3216420at2759"/>
<evidence type="ECO:0000256" key="1">
    <source>
        <dbReference type="SAM" id="MobiDB-lite"/>
    </source>
</evidence>
<accession>A0A166EKN3</accession>
<dbReference type="PANTHER" id="PTHR28006">
    <property type="entry name" value="MONOPOLIN COMPLEX SUBUNIT CSM1"/>
    <property type="match status" value="1"/>
</dbReference>
<proteinExistence type="predicted"/>
<organism evidence="2 3">
    <name type="scientific">Sistotremastrum suecicum HHB10207 ss-3</name>
    <dbReference type="NCBI Taxonomy" id="1314776"/>
    <lineage>
        <taxon>Eukaryota</taxon>
        <taxon>Fungi</taxon>
        <taxon>Dikarya</taxon>
        <taxon>Basidiomycota</taxon>
        <taxon>Agaricomycotina</taxon>
        <taxon>Agaricomycetes</taxon>
        <taxon>Sistotremastrales</taxon>
        <taxon>Sistotremastraceae</taxon>
        <taxon>Sistotremastrum</taxon>
    </lineage>
</organism>
<feature type="region of interest" description="Disordered" evidence="1">
    <location>
        <begin position="1"/>
        <end position="136"/>
    </location>
</feature>
<dbReference type="GO" id="GO:0045144">
    <property type="term" value="P:meiotic sister chromatid segregation"/>
    <property type="evidence" value="ECO:0007669"/>
    <property type="project" value="TreeGrafter"/>
</dbReference>
<dbReference type="Proteomes" id="UP000076798">
    <property type="component" value="Unassembled WGS sequence"/>
</dbReference>
<evidence type="ECO:0008006" key="4">
    <source>
        <dbReference type="Google" id="ProtNLM"/>
    </source>
</evidence>
<dbReference type="GO" id="GO:0051315">
    <property type="term" value="P:attachment of mitotic spindle microtubules to kinetochore"/>
    <property type="evidence" value="ECO:0007669"/>
    <property type="project" value="TreeGrafter"/>
</dbReference>
<dbReference type="STRING" id="1314776.A0A166EKN3"/>
<dbReference type="GO" id="GO:0072686">
    <property type="term" value="C:mitotic spindle"/>
    <property type="evidence" value="ECO:0007669"/>
    <property type="project" value="TreeGrafter"/>
</dbReference>
<name>A0A166EKN3_9AGAM</name>
<dbReference type="InterPro" id="IPR038608">
    <property type="entry name" value="Csm1/Pcs1_C_sf"/>
</dbReference>
<dbReference type="Gene3D" id="3.90.1150.80">
    <property type="match status" value="1"/>
</dbReference>
<dbReference type="GO" id="GO:0033551">
    <property type="term" value="C:monopolin complex"/>
    <property type="evidence" value="ECO:0007669"/>
    <property type="project" value="InterPro"/>
</dbReference>
<gene>
    <name evidence="2" type="ORF">SISSUDRAFT_588150</name>
</gene>
<reference evidence="2 3" key="1">
    <citation type="journal article" date="2016" name="Mol. Biol. Evol.">
        <title>Comparative Genomics of Early-Diverging Mushroom-Forming Fungi Provides Insights into the Origins of Lignocellulose Decay Capabilities.</title>
        <authorList>
            <person name="Nagy L.G."/>
            <person name="Riley R."/>
            <person name="Tritt A."/>
            <person name="Adam C."/>
            <person name="Daum C."/>
            <person name="Floudas D."/>
            <person name="Sun H."/>
            <person name="Yadav J.S."/>
            <person name="Pangilinan J."/>
            <person name="Larsson K.H."/>
            <person name="Matsuura K."/>
            <person name="Barry K."/>
            <person name="Labutti K."/>
            <person name="Kuo R."/>
            <person name="Ohm R.A."/>
            <person name="Bhattacharya S.S."/>
            <person name="Shirouzu T."/>
            <person name="Yoshinaga Y."/>
            <person name="Martin F.M."/>
            <person name="Grigoriev I.V."/>
            <person name="Hibbett D.S."/>
        </authorList>
    </citation>
    <scope>NUCLEOTIDE SEQUENCE [LARGE SCALE GENOMIC DNA]</scope>
    <source>
        <strain evidence="2 3">HHB10207 ss-3</strain>
    </source>
</reference>
<dbReference type="AlphaFoldDB" id="A0A166EKN3"/>